<dbReference type="PATRIC" id="fig|1303518.3.peg.2198"/>
<evidence type="ECO:0000313" key="3">
    <source>
        <dbReference type="Proteomes" id="UP000014227"/>
    </source>
</evidence>
<dbReference type="Gene3D" id="3.90.550.10">
    <property type="entry name" value="Spore Coat Polysaccharide Biosynthesis Protein SpsA, Chain A"/>
    <property type="match status" value="2"/>
</dbReference>
<dbReference type="GO" id="GO:0016740">
    <property type="term" value="F:transferase activity"/>
    <property type="evidence" value="ECO:0007669"/>
    <property type="project" value="UniProtKB-KW"/>
</dbReference>
<dbReference type="Pfam" id="PF13692">
    <property type="entry name" value="Glyco_trans_1_4"/>
    <property type="match status" value="1"/>
</dbReference>
<feature type="domain" description="Glycosyltransferase 2-like" evidence="1">
    <location>
        <begin position="15"/>
        <end position="140"/>
    </location>
</feature>
<dbReference type="KEGG" id="ccz:CCALI_02124"/>
<sequence length="1115" mass="125825">MEIQRSGAKQDYLVSALVPLYNAARFLPGLIEDLEAQTLASHLEIVLCNTASPQNEQALLAEYMRRYPNIVSIYIDRRENAHEALNRCIQVASGHYLTLACADDRHRPDAIERMVQALETHPNIGLVYADSLITHGENETFANHNAHAVFRWPEYSLRQALMYAMFGPQPMWRREVHEKVGLFDPSLSIVGDYDLFLRIAHRCGAYHLPEILGLFRAGGLSMNSSDACVKETLQVLRRHRSTIPLEDIYPDLNGEWKNDAFARAAALMDYARSLLVASSVPAEIGFVESLYEEARTLIGDHPILLNNLAVLAWLKGNTKEATAAFEKLALFGIPLALQNLNVIRSAPIPQTLNLSVGTLRHPVVRVLPELLPPDQVQHSWSKASPQSLLSPEGRKADKSALSFIVITGGKRQNLIALLVQSIRKQRIPKYEVLICGNCEGLQFEGEDVILLPCPDLAAQGRLGAMRNHGIARARYETLVFLDDDCILDSEWYVHLLKGPDTFDVLTMQVRMPDGTRYWDRATKAPQRGQMILCEGEEDHAIYATGGASLMRAEVARMVRWNDHLKVGEEEDIDFSRRCRAMGYSIGHLADSLIYHADATYTSLGRWVYRRKGGRTQEWIYTVETQDSLQLYSEALARFEQGELAESIDCLRWGLLNHPENREFRFGLSAIAFLTGGNLSNNAWYPNGWPRFSQWLAELQESTAAESPSEPAPHVEHLDRPLSPYFFASSADVKTSDPLLQTLHETREAPDALLFAWRQAGITPQLWAQPCSSQAPQYPLLEAALMKAHLIEEGAAKADLLITFAPYEEPSIEADIHIGRLQWPTLLPSSAWIAACQKLDRIWVPTSSQRERLLEVGIEAEKVGVVPLAVNCDRYRPQTKGQPQTPPLKGMRRFNFLAHFEWSRTYAWETLVRAFLQAFRPEEDVALVLHPFALQENAAQRMRQELAQCLLPMLGARHHPSIVLQTTPLEPELLRALYRACHCFVSVARTADIKRSVLEAMAYSRPVIAPAWGAMQELLSEETGYPVQAIETPVNFVAALEKPWLREGRWIDIDEADLSRQMRLALDNPTEADARGEQARLFLKQRHDYRVVASTLQQELKRLEIEKPSVVIAYQL</sequence>
<keyword evidence="3" id="KW-1185">Reference proteome</keyword>
<evidence type="ECO:0000313" key="2">
    <source>
        <dbReference type="EMBL" id="CCW35931.1"/>
    </source>
</evidence>
<dbReference type="SUPFAM" id="SSF53448">
    <property type="entry name" value="Nucleotide-diphospho-sugar transferases"/>
    <property type="match status" value="2"/>
</dbReference>
<dbReference type="Gene3D" id="3.40.50.2000">
    <property type="entry name" value="Glycogen Phosphorylase B"/>
    <property type="match status" value="1"/>
</dbReference>
<dbReference type="PANTHER" id="PTHR46656:SF3">
    <property type="entry name" value="PUTATIVE-RELATED"/>
    <property type="match status" value="1"/>
</dbReference>
<name>S0EVV4_CHTCT</name>
<dbReference type="OrthoDB" id="433681at2"/>
<dbReference type="PANTHER" id="PTHR46656">
    <property type="entry name" value="PUTATIVE-RELATED"/>
    <property type="match status" value="1"/>
</dbReference>
<dbReference type="InParanoid" id="S0EVV4"/>
<accession>S0EVV4</accession>
<dbReference type="SUPFAM" id="SSF53756">
    <property type="entry name" value="UDP-Glycosyltransferase/glycogen phosphorylase"/>
    <property type="match status" value="1"/>
</dbReference>
<dbReference type="Proteomes" id="UP000014227">
    <property type="component" value="Chromosome I"/>
</dbReference>
<dbReference type="AlphaFoldDB" id="S0EVV4"/>
<dbReference type="eggNOG" id="COG1216">
    <property type="taxonomic scope" value="Bacteria"/>
</dbReference>
<gene>
    <name evidence="2" type="ORF">CCALI_02124</name>
</gene>
<dbReference type="EMBL" id="HF951689">
    <property type="protein sequence ID" value="CCW35931.1"/>
    <property type="molecule type" value="Genomic_DNA"/>
</dbReference>
<organism evidence="2 3">
    <name type="scientific">Chthonomonas calidirosea (strain DSM 23976 / ICMP 18418 / T49)</name>
    <dbReference type="NCBI Taxonomy" id="1303518"/>
    <lineage>
        <taxon>Bacteria</taxon>
        <taxon>Bacillati</taxon>
        <taxon>Armatimonadota</taxon>
        <taxon>Chthonomonadia</taxon>
        <taxon>Chthonomonadales</taxon>
        <taxon>Chthonomonadaceae</taxon>
        <taxon>Chthonomonas</taxon>
    </lineage>
</organism>
<dbReference type="Pfam" id="PF00535">
    <property type="entry name" value="Glycos_transf_2"/>
    <property type="match status" value="1"/>
</dbReference>
<dbReference type="InterPro" id="IPR029044">
    <property type="entry name" value="Nucleotide-diphossugar_trans"/>
</dbReference>
<protein>
    <submittedName>
        <fullName evidence="2">Glycosyltransferases, probably involved in cell wall biogenesis</fullName>
    </submittedName>
</protein>
<dbReference type="eggNOG" id="COG0438">
    <property type="taxonomic scope" value="Bacteria"/>
</dbReference>
<dbReference type="InterPro" id="IPR001173">
    <property type="entry name" value="Glyco_trans_2-like"/>
</dbReference>
<proteinExistence type="predicted"/>
<keyword evidence="2" id="KW-0808">Transferase</keyword>
<dbReference type="RefSeq" id="WP_016483454.1">
    <property type="nucleotide sequence ID" value="NC_021487.1"/>
</dbReference>
<dbReference type="Pfam" id="PF13641">
    <property type="entry name" value="Glyco_tranf_2_3"/>
    <property type="match status" value="1"/>
</dbReference>
<dbReference type="STRING" id="454171.CP488_01966"/>
<evidence type="ECO:0000259" key="1">
    <source>
        <dbReference type="Pfam" id="PF00535"/>
    </source>
</evidence>
<reference evidence="3" key="1">
    <citation type="submission" date="2013-03" db="EMBL/GenBank/DDBJ databases">
        <title>Genome sequence of Chthonomonas calidirosea, the first sequenced genome from the Armatimonadetes phylum (formally candidate division OP10).</title>
        <authorList>
            <person name="Lee K.C.Y."/>
            <person name="Morgan X.C."/>
            <person name="Dunfield P.F."/>
            <person name="Tamas I."/>
            <person name="Houghton K.M."/>
            <person name="Vyssotski M."/>
            <person name="Ryan J.L.J."/>
            <person name="Lagutin K."/>
            <person name="McDonald I.R."/>
            <person name="Stott M.B."/>
        </authorList>
    </citation>
    <scope>NUCLEOTIDE SEQUENCE [LARGE SCALE GENOMIC DNA]</scope>
    <source>
        <strain evidence="3">DSM 23976 / ICMP 18418 / T49</strain>
    </source>
</reference>
<dbReference type="HOGENOM" id="CLU_281154_0_0_0"/>
<dbReference type="eggNOG" id="COG1215">
    <property type="taxonomic scope" value="Bacteria"/>
</dbReference>